<keyword evidence="3" id="KW-1185">Reference proteome</keyword>
<feature type="chain" id="PRO_5039661908" description="PKD domain containing protein" evidence="1">
    <location>
        <begin position="26"/>
        <end position="429"/>
    </location>
</feature>
<reference evidence="3" key="1">
    <citation type="submission" date="2016-08" db="EMBL/GenBank/DDBJ databases">
        <authorList>
            <person name="Tokovenko B."/>
            <person name="Kalinowski J."/>
        </authorList>
    </citation>
    <scope>NUCLEOTIDE SEQUENCE [LARGE SCALE GENOMIC DNA]</scope>
    <source>
        <strain evidence="3">UTMC102</strain>
    </source>
</reference>
<dbReference type="EMBL" id="MCOK01000001">
    <property type="protein sequence ID" value="OOC56638.1"/>
    <property type="molecule type" value="Genomic_DNA"/>
</dbReference>
<dbReference type="Pfam" id="PF17164">
    <property type="entry name" value="DUF5122"/>
    <property type="match status" value="1"/>
</dbReference>
<evidence type="ECO:0008006" key="4">
    <source>
        <dbReference type="Google" id="ProtNLM"/>
    </source>
</evidence>
<evidence type="ECO:0000256" key="1">
    <source>
        <dbReference type="SAM" id="SignalP"/>
    </source>
</evidence>
<dbReference type="Proteomes" id="UP000189004">
    <property type="component" value="Unassembled WGS sequence"/>
</dbReference>
<dbReference type="STRING" id="501010.NOSIN_24720"/>
<sequence>MKSSRPFLALTMGTMLLLPVGAATAASAAPTAPAAPPADHSRVVGEQPVRWTPHVLDGAVKDILRIGDTVVVAGSFSRVAEAGGGRTHDLHHLFAFEHGTGRILRGFSPNVDGTVTSLAPGPGRTVIIGGEFDSVDGRDSEGLARLSLRDGRAAFWFRASLDGGTAHRVASDGEHLYVGGDFTGVNGVERTALARLDARTGAVDEEFAPRVSDPRRSVLKVQELALSPDGRRLVVNGTFTKVDGHDRYQIAMIDTADGSVTPWSTSAYAADCDYSLMQTYMRQMDFSPDGSYFAVVTAGGPKVKPGLCKSAARFENTDTPDSEPTWSNKTGGDSLYSVEITSSAVYVGGHQRWMDNPEGALNPGPGSVAREGIAAVDPETGKALPWNPGRTRGHGAEALHATSGGLYVGSDTERLAGEYHARLGMFPLS</sequence>
<comment type="caution">
    <text evidence="2">The sequence shown here is derived from an EMBL/GenBank/DDBJ whole genome shotgun (WGS) entry which is preliminary data.</text>
</comment>
<name>A0A1V3C7K1_9ACTN</name>
<gene>
    <name evidence="2" type="ORF">NOSIN_24720</name>
</gene>
<dbReference type="InterPro" id="IPR011047">
    <property type="entry name" value="Quinoprotein_ADH-like_sf"/>
</dbReference>
<dbReference type="SUPFAM" id="SSF50998">
    <property type="entry name" value="Quinoprotein alcohol dehydrogenase-like"/>
    <property type="match status" value="1"/>
</dbReference>
<dbReference type="AlphaFoldDB" id="A0A1V3C7K1"/>
<accession>A0A1V3C7K1</accession>
<evidence type="ECO:0000313" key="3">
    <source>
        <dbReference type="Proteomes" id="UP000189004"/>
    </source>
</evidence>
<dbReference type="Gene3D" id="2.130.10.10">
    <property type="entry name" value="YVTN repeat-like/Quinoprotein amine dehydrogenase"/>
    <property type="match status" value="1"/>
</dbReference>
<proteinExistence type="predicted"/>
<organism evidence="2 3">
    <name type="scientific">Nocardiopsis sinuspersici</name>
    <dbReference type="NCBI Taxonomy" id="501010"/>
    <lineage>
        <taxon>Bacteria</taxon>
        <taxon>Bacillati</taxon>
        <taxon>Actinomycetota</taxon>
        <taxon>Actinomycetes</taxon>
        <taxon>Streptosporangiales</taxon>
        <taxon>Nocardiopsidaceae</taxon>
        <taxon>Nocardiopsis</taxon>
    </lineage>
</organism>
<keyword evidence="1" id="KW-0732">Signal</keyword>
<protein>
    <recommendedName>
        <fullName evidence="4">PKD domain containing protein</fullName>
    </recommendedName>
</protein>
<evidence type="ECO:0000313" key="2">
    <source>
        <dbReference type="EMBL" id="OOC56638.1"/>
    </source>
</evidence>
<dbReference type="RefSeq" id="WP_077693080.1">
    <property type="nucleotide sequence ID" value="NZ_MCOK01000001.1"/>
</dbReference>
<dbReference type="InterPro" id="IPR013431">
    <property type="entry name" value="Delta_60_rpt"/>
</dbReference>
<dbReference type="InterPro" id="IPR015943">
    <property type="entry name" value="WD40/YVTN_repeat-like_dom_sf"/>
</dbReference>
<dbReference type="OrthoDB" id="9802683at2"/>
<feature type="signal peptide" evidence="1">
    <location>
        <begin position="1"/>
        <end position="25"/>
    </location>
</feature>